<feature type="binding site" evidence="13">
    <location>
        <position position="257"/>
    </location>
    <ligand>
        <name>NADP(+)</name>
        <dbReference type="ChEBI" id="CHEBI:58349"/>
    </ligand>
</feature>
<evidence type="ECO:0000256" key="3">
    <source>
        <dbReference type="ARBA" id="ARBA00022605"/>
    </source>
</evidence>
<comment type="caution">
    <text evidence="17">The sequence shown here is derived from an EMBL/GenBank/DDBJ whole genome shotgun (WGS) entry which is preliminary data.</text>
</comment>
<feature type="compositionally biased region" description="Low complexity" evidence="14">
    <location>
        <begin position="180"/>
        <end position="202"/>
    </location>
</feature>
<evidence type="ECO:0000256" key="10">
    <source>
        <dbReference type="ARBA" id="ARBA00038983"/>
    </source>
</evidence>
<protein>
    <recommendedName>
        <fullName evidence="10 13">4-hydroxy-tetrahydrodipicolinate reductase</fullName>
        <shortName evidence="13">HTPA reductase</shortName>
        <ecNumber evidence="10 13">1.17.1.8</ecNumber>
    </recommendedName>
</protein>
<feature type="compositionally biased region" description="Basic and acidic residues" evidence="14">
    <location>
        <begin position="203"/>
        <end position="214"/>
    </location>
</feature>
<evidence type="ECO:0000256" key="11">
    <source>
        <dbReference type="ARBA" id="ARBA00049080"/>
    </source>
</evidence>
<evidence type="ECO:0000256" key="13">
    <source>
        <dbReference type="HAMAP-Rule" id="MF_00102"/>
    </source>
</evidence>
<dbReference type="GO" id="GO:0050661">
    <property type="term" value="F:NADP binding"/>
    <property type="evidence" value="ECO:0007669"/>
    <property type="project" value="UniProtKB-UniRule"/>
</dbReference>
<comment type="catalytic activity">
    <reaction evidence="11 13">
        <text>(S)-2,3,4,5-tetrahydrodipicolinate + NADP(+) + H2O = (2S,4S)-4-hydroxy-2,3,4,5-tetrahydrodipicolinate + NADPH + H(+)</text>
        <dbReference type="Rhea" id="RHEA:35331"/>
        <dbReference type="ChEBI" id="CHEBI:15377"/>
        <dbReference type="ChEBI" id="CHEBI:15378"/>
        <dbReference type="ChEBI" id="CHEBI:16845"/>
        <dbReference type="ChEBI" id="CHEBI:57783"/>
        <dbReference type="ChEBI" id="CHEBI:58349"/>
        <dbReference type="ChEBI" id="CHEBI:67139"/>
        <dbReference type="EC" id="1.17.1.8"/>
    </reaction>
</comment>
<dbReference type="PANTHER" id="PTHR20836:SF0">
    <property type="entry name" value="4-HYDROXY-TETRAHYDRODIPICOLINATE REDUCTASE 1, CHLOROPLASTIC-RELATED"/>
    <property type="match status" value="1"/>
</dbReference>
<dbReference type="GO" id="GO:0016726">
    <property type="term" value="F:oxidoreductase activity, acting on CH or CH2 groups, NAD or NADP as acceptor"/>
    <property type="evidence" value="ECO:0007669"/>
    <property type="project" value="UniProtKB-UniRule"/>
</dbReference>
<keyword evidence="2 13" id="KW-0963">Cytoplasm</keyword>
<comment type="function">
    <text evidence="13">Catalyzes the conversion of 4-hydroxy-tetrahydrodipicolinate (HTPA) to tetrahydrodipicolinate.</text>
</comment>
<feature type="binding site" evidence="13">
    <location>
        <begin position="362"/>
        <end position="363"/>
    </location>
    <ligand>
        <name>(S)-2,3,4,5-tetrahydrodipicolinate</name>
        <dbReference type="ChEBI" id="CHEBI:16845"/>
    </ligand>
</feature>
<keyword evidence="3 13" id="KW-0028">Amino-acid biosynthesis</keyword>
<evidence type="ECO:0000259" key="15">
    <source>
        <dbReference type="Pfam" id="PF01113"/>
    </source>
</evidence>
<dbReference type="Pfam" id="PF00300">
    <property type="entry name" value="His_Phos_1"/>
    <property type="match status" value="1"/>
</dbReference>
<dbReference type="PROSITE" id="PS01298">
    <property type="entry name" value="DAPB"/>
    <property type="match status" value="1"/>
</dbReference>
<feature type="active site" description="Proton donor" evidence="13">
    <location>
        <position position="356"/>
    </location>
</feature>
<feature type="compositionally biased region" description="Low complexity" evidence="14">
    <location>
        <begin position="164"/>
        <end position="174"/>
    </location>
</feature>
<dbReference type="GO" id="GO:0009089">
    <property type="term" value="P:lysine biosynthetic process via diaminopimelate"/>
    <property type="evidence" value="ECO:0007669"/>
    <property type="project" value="UniProtKB-UniRule"/>
</dbReference>
<evidence type="ECO:0000313" key="17">
    <source>
        <dbReference type="EMBL" id="OUE09549.1"/>
    </source>
</evidence>
<dbReference type="InterPro" id="IPR000846">
    <property type="entry name" value="DapB_N"/>
</dbReference>
<comment type="caution">
    <text evidence="13">Lacks conserved residue(s) required for the propagation of feature annotation.</text>
</comment>
<evidence type="ECO:0000256" key="5">
    <source>
        <dbReference type="ARBA" id="ARBA00022915"/>
    </source>
</evidence>
<dbReference type="GO" id="GO:0005829">
    <property type="term" value="C:cytosol"/>
    <property type="evidence" value="ECO:0007669"/>
    <property type="project" value="TreeGrafter"/>
</dbReference>
<dbReference type="PANTHER" id="PTHR20836">
    <property type="entry name" value="DIHYDRODIPICOLINATE REDUCTASE"/>
    <property type="match status" value="1"/>
</dbReference>
<evidence type="ECO:0000256" key="6">
    <source>
        <dbReference type="ARBA" id="ARBA00023002"/>
    </source>
</evidence>
<evidence type="ECO:0000256" key="14">
    <source>
        <dbReference type="SAM" id="MobiDB-lite"/>
    </source>
</evidence>
<dbReference type="SUPFAM" id="SSF55347">
    <property type="entry name" value="Glyceraldehyde-3-phosphate dehydrogenase-like, C-terminal domain"/>
    <property type="match status" value="1"/>
</dbReference>
<dbReference type="EC" id="1.17.1.8" evidence="10 13"/>
<dbReference type="SMART" id="SM00855">
    <property type="entry name" value="PGAM"/>
    <property type="match status" value="1"/>
</dbReference>
<dbReference type="GO" id="GO:0008839">
    <property type="term" value="F:4-hydroxy-tetrahydrodipicolinate reductase"/>
    <property type="evidence" value="ECO:0007669"/>
    <property type="project" value="UniProtKB-UniRule"/>
</dbReference>
<dbReference type="GO" id="GO:0019877">
    <property type="term" value="P:diaminopimelate biosynthetic process"/>
    <property type="evidence" value="ECO:0007669"/>
    <property type="project" value="UniProtKB-UniRule"/>
</dbReference>
<dbReference type="CDD" id="cd07067">
    <property type="entry name" value="HP_PGM_like"/>
    <property type="match status" value="1"/>
</dbReference>
<dbReference type="FunFam" id="3.30.360.10:FF:000009">
    <property type="entry name" value="4-hydroxy-tetrahydrodipicolinate reductase"/>
    <property type="match status" value="1"/>
</dbReference>
<dbReference type="Gene3D" id="3.40.50.1240">
    <property type="entry name" value="Phosphoglycerate mutase-like"/>
    <property type="match status" value="1"/>
</dbReference>
<proteinExistence type="inferred from homology"/>
<evidence type="ECO:0000256" key="9">
    <source>
        <dbReference type="ARBA" id="ARBA00037922"/>
    </source>
</evidence>
<feature type="active site" description="Proton donor/acceptor" evidence="13">
    <location>
        <position position="352"/>
    </location>
</feature>
<comment type="subcellular location">
    <subcellularLocation>
        <location evidence="13">Cytoplasm</location>
    </subcellularLocation>
</comment>
<dbReference type="EMBL" id="MDHJ01000001">
    <property type="protein sequence ID" value="OUE09549.1"/>
    <property type="molecule type" value="Genomic_DNA"/>
</dbReference>
<dbReference type="Proteomes" id="UP000195106">
    <property type="component" value="Unassembled WGS sequence"/>
</dbReference>
<dbReference type="Pfam" id="PF05173">
    <property type="entry name" value="DapB_C"/>
    <property type="match status" value="1"/>
</dbReference>
<evidence type="ECO:0000256" key="2">
    <source>
        <dbReference type="ARBA" id="ARBA00022490"/>
    </source>
</evidence>
<dbReference type="InterPro" id="IPR013078">
    <property type="entry name" value="His_Pase_superF_clade-1"/>
</dbReference>
<evidence type="ECO:0000256" key="1">
    <source>
        <dbReference type="ARBA" id="ARBA00006642"/>
    </source>
</evidence>
<dbReference type="HAMAP" id="MF_00102">
    <property type="entry name" value="DapB"/>
    <property type="match status" value="1"/>
</dbReference>
<keyword evidence="4 13" id="KW-0521">NADP</keyword>
<dbReference type="NCBIfam" id="TIGR00036">
    <property type="entry name" value="dapB"/>
    <property type="match status" value="1"/>
</dbReference>
<dbReference type="InterPro" id="IPR022663">
    <property type="entry name" value="DapB_C"/>
</dbReference>
<dbReference type="Gene3D" id="3.30.360.10">
    <property type="entry name" value="Dihydrodipicolinate Reductase, domain 2"/>
    <property type="match status" value="1"/>
</dbReference>
<evidence type="ECO:0000256" key="12">
    <source>
        <dbReference type="ARBA" id="ARBA00049396"/>
    </source>
</evidence>
<comment type="pathway">
    <text evidence="9 13">Amino-acid biosynthesis; L-lysine biosynthesis via DAP pathway; (S)-tetrahydrodipicolinate from L-aspartate: step 4/4.</text>
</comment>
<evidence type="ECO:0000259" key="16">
    <source>
        <dbReference type="Pfam" id="PF05173"/>
    </source>
</evidence>
<feature type="binding site" evidence="13">
    <location>
        <begin position="229"/>
        <end position="234"/>
    </location>
    <ligand>
        <name>NAD(+)</name>
        <dbReference type="ChEBI" id="CHEBI:57540"/>
    </ligand>
</feature>
<evidence type="ECO:0000256" key="4">
    <source>
        <dbReference type="ARBA" id="ARBA00022857"/>
    </source>
</evidence>
<feature type="domain" description="Dihydrodipicolinate reductase C-terminal" evidence="16">
    <location>
        <begin position="329"/>
        <end position="457"/>
    </location>
</feature>
<sequence length="497" mass="52017">MSHYIYLVRHGEQQDAEHGLPDGPLSGRGKRQAHCIADRLSGVPFTSVRHSPLARAEETAAIMAERMPAIEPEPSSLLFDCIPSGPVPDMPHAFESFFGGITEEEIDAGSAQMADAVSEFLAPARGDRHDLLITHNFVIAWFVRHVFDAPTGGGWASTRPTAGSPSSACARPSRRCSSFTTTSATCPSSCAPASPSSSPTSAAERRAGQHRPETRRYAGGMTTTVAVVGATGRMGQLISQIVEASTEFELVASLDSKDELSDMLGADIAVDVTLPAVSQGVVEYAVAHGMNVLVGTSGWTGERIQDLERRITGNLAVGVVIIPNFSVGSVLATSFAQMAARFYDSIEIVEAHGASKIDSPSGTAVRTAELMSQARGARGPVQAPHTDQRARGQQVASIPVHSLRMQGVVAKQDVVFGGNGEVLTISHDTLAPSAYEAGILLALRETRTARGVVVGLDRLIDLDGSRERASQQSSAASSAGPVDDGGPSGQAATVTSA</sequence>
<comment type="catalytic activity">
    <reaction evidence="12 13">
        <text>(S)-2,3,4,5-tetrahydrodipicolinate + NAD(+) + H2O = (2S,4S)-4-hydroxy-2,3,4,5-tetrahydrodipicolinate + NADH + H(+)</text>
        <dbReference type="Rhea" id="RHEA:35323"/>
        <dbReference type="ChEBI" id="CHEBI:15377"/>
        <dbReference type="ChEBI" id="CHEBI:15378"/>
        <dbReference type="ChEBI" id="CHEBI:16845"/>
        <dbReference type="ChEBI" id="CHEBI:57540"/>
        <dbReference type="ChEBI" id="CHEBI:57945"/>
        <dbReference type="ChEBI" id="CHEBI:67139"/>
        <dbReference type="EC" id="1.17.1.8"/>
    </reaction>
</comment>
<feature type="region of interest" description="Disordered" evidence="14">
    <location>
        <begin position="155"/>
        <end position="174"/>
    </location>
</feature>
<dbReference type="CDD" id="cd02274">
    <property type="entry name" value="DHDPR_N"/>
    <property type="match status" value="1"/>
</dbReference>
<keyword evidence="8 13" id="KW-0457">Lysine biosynthesis</keyword>
<evidence type="ECO:0000256" key="8">
    <source>
        <dbReference type="ARBA" id="ARBA00023154"/>
    </source>
</evidence>
<dbReference type="SUPFAM" id="SSF51735">
    <property type="entry name" value="NAD(P)-binding Rossmann-fold domains"/>
    <property type="match status" value="1"/>
</dbReference>
<comment type="similarity">
    <text evidence="1 13">Belongs to the DapB family.</text>
</comment>
<dbReference type="AlphaFoldDB" id="A0A251XW83"/>
<dbReference type="InterPro" id="IPR022664">
    <property type="entry name" value="DapB_N_CS"/>
</dbReference>
<feature type="domain" description="Dihydrodipicolinate reductase N-terminal" evidence="15">
    <location>
        <begin position="224"/>
        <end position="325"/>
    </location>
</feature>
<dbReference type="Gene3D" id="3.40.50.720">
    <property type="entry name" value="NAD(P)-binding Rossmann-like Domain"/>
    <property type="match status" value="1"/>
</dbReference>
<dbReference type="InterPro" id="IPR036291">
    <property type="entry name" value="NAD(P)-bd_dom_sf"/>
</dbReference>
<dbReference type="GO" id="GO:0051287">
    <property type="term" value="F:NAD binding"/>
    <property type="evidence" value="ECO:0007669"/>
    <property type="project" value="UniProtKB-UniRule"/>
</dbReference>
<dbReference type="Pfam" id="PF01113">
    <property type="entry name" value="DapB_N"/>
    <property type="match status" value="1"/>
</dbReference>
<feature type="region of interest" description="Disordered" evidence="14">
    <location>
        <begin position="180"/>
        <end position="214"/>
    </location>
</feature>
<organism evidence="17 18">
    <name type="scientific">Clavibacter michiganensis</name>
    <dbReference type="NCBI Taxonomy" id="28447"/>
    <lineage>
        <taxon>Bacteria</taxon>
        <taxon>Bacillati</taxon>
        <taxon>Actinomycetota</taxon>
        <taxon>Actinomycetes</taxon>
        <taxon>Micrococcales</taxon>
        <taxon>Microbacteriaceae</taxon>
        <taxon>Clavibacter</taxon>
    </lineage>
</organism>
<feature type="compositionally biased region" description="Low complexity" evidence="14">
    <location>
        <begin position="470"/>
        <end position="479"/>
    </location>
</feature>
<keyword evidence="6 13" id="KW-0560">Oxidoreductase</keyword>
<dbReference type="InterPro" id="IPR023940">
    <property type="entry name" value="DHDPR_bac"/>
</dbReference>
<keyword evidence="7 13" id="KW-0520">NAD</keyword>
<gene>
    <name evidence="13 17" type="primary">dapB</name>
    <name evidence="17" type="ORF">CMsap09_11440</name>
</gene>
<feature type="binding site" evidence="13">
    <location>
        <begin position="295"/>
        <end position="297"/>
    </location>
    <ligand>
        <name>NAD(+)</name>
        <dbReference type="ChEBI" id="CHEBI:57540"/>
    </ligand>
</feature>
<evidence type="ECO:0000256" key="7">
    <source>
        <dbReference type="ARBA" id="ARBA00023027"/>
    </source>
</evidence>
<evidence type="ECO:0000313" key="18">
    <source>
        <dbReference type="Proteomes" id="UP000195106"/>
    </source>
</evidence>
<feature type="region of interest" description="Disordered" evidence="14">
    <location>
        <begin position="464"/>
        <end position="497"/>
    </location>
</feature>
<name>A0A251XW83_9MICO</name>
<keyword evidence="5 13" id="KW-0220">Diaminopimelate biosynthesis</keyword>
<feature type="region of interest" description="Disordered" evidence="14">
    <location>
        <begin position="374"/>
        <end position="393"/>
    </location>
</feature>
<dbReference type="InterPro" id="IPR029033">
    <property type="entry name" value="His_PPase_superfam"/>
</dbReference>
<accession>A0A251XW83</accession>
<comment type="caution">
    <text evidence="13">Was originally thought to be a dihydrodipicolinate reductase (DHDPR), catalyzing the conversion of dihydrodipicolinate to tetrahydrodipicolinate. However, it was shown in E.coli that the substrate of the enzymatic reaction is not dihydrodipicolinate (DHDP) but in fact (2S,4S)-4-hydroxy-2,3,4,5-tetrahydrodipicolinic acid (HTPA), the product released by the DapA-catalyzed reaction.</text>
</comment>
<reference evidence="17 18" key="1">
    <citation type="submission" date="2016-08" db="EMBL/GenBank/DDBJ databases">
        <title>Genome sequence of Clavibacter michiganensis spp. strain CASJ009.</title>
        <authorList>
            <person name="Thapa S.P."/>
            <person name="Coaker G."/>
        </authorList>
    </citation>
    <scope>NUCLEOTIDE SEQUENCE [LARGE SCALE GENOMIC DNA]</scope>
    <source>
        <strain evidence="17">CASJ009</strain>
    </source>
</reference>
<dbReference type="SUPFAM" id="SSF53254">
    <property type="entry name" value="Phosphoglycerate mutase-like"/>
    <property type="match status" value="1"/>
</dbReference>
<dbReference type="UniPathway" id="UPA00034">
    <property type="reaction ID" value="UER00018"/>
</dbReference>
<comment type="subunit">
    <text evidence="13">Homotetramer.</text>
</comment>